<reference evidence="6 7" key="1">
    <citation type="journal article" date="2017" name="BMC Genomics">
        <title>Comparative genomic and phylogenomic analyses of the Bifidobacteriaceae family.</title>
        <authorList>
            <person name="Lugli G.A."/>
            <person name="Milani C."/>
            <person name="Turroni F."/>
            <person name="Duranti S."/>
            <person name="Mancabelli L."/>
            <person name="Mangifesta M."/>
            <person name="Ferrario C."/>
            <person name="Modesto M."/>
            <person name="Mattarelli P."/>
            <person name="Jiri K."/>
            <person name="van Sinderen D."/>
            <person name="Ventura M."/>
        </authorList>
    </citation>
    <scope>NUCLEOTIDE SEQUENCE [LARGE SCALE GENOMIC DNA]</scope>
    <source>
        <strain evidence="6 7">DSM 24762</strain>
    </source>
</reference>
<feature type="transmembrane region" description="Helical" evidence="5">
    <location>
        <begin position="78"/>
        <end position="97"/>
    </location>
</feature>
<keyword evidence="4 5" id="KW-0472">Membrane</keyword>
<dbReference type="PANTHER" id="PTHR35529">
    <property type="entry name" value="MANGANESE EFFLUX PUMP MNTP-RELATED"/>
    <property type="match status" value="1"/>
</dbReference>
<keyword evidence="2 5" id="KW-0812">Transmembrane</keyword>
<evidence type="ECO:0000313" key="7">
    <source>
        <dbReference type="Proteomes" id="UP000243657"/>
    </source>
</evidence>
<feature type="transmembrane region" description="Helical" evidence="5">
    <location>
        <begin position="6"/>
        <end position="27"/>
    </location>
</feature>
<dbReference type="Pfam" id="PF02659">
    <property type="entry name" value="Mntp"/>
    <property type="match status" value="1"/>
</dbReference>
<evidence type="ECO:0000256" key="3">
    <source>
        <dbReference type="ARBA" id="ARBA00022989"/>
    </source>
</evidence>
<comment type="caution">
    <text evidence="6">The sequence shown here is derived from an EMBL/GenBank/DDBJ whole genome shotgun (WGS) entry which is preliminary data.</text>
</comment>
<dbReference type="EMBL" id="MWWT01000002">
    <property type="protein sequence ID" value="OZG54628.1"/>
    <property type="molecule type" value="Genomic_DNA"/>
</dbReference>
<protein>
    <recommendedName>
        <fullName evidence="8">Manganese efflux pump MntP</fullName>
    </recommendedName>
</protein>
<feature type="transmembrane region" description="Helical" evidence="5">
    <location>
        <begin position="48"/>
        <end position="66"/>
    </location>
</feature>
<name>A0A261F6B1_9BIFI</name>
<evidence type="ECO:0000256" key="5">
    <source>
        <dbReference type="SAM" id="Phobius"/>
    </source>
</evidence>
<dbReference type="AlphaFoldDB" id="A0A261F6B1"/>
<evidence type="ECO:0008006" key="8">
    <source>
        <dbReference type="Google" id="ProtNLM"/>
    </source>
</evidence>
<dbReference type="Proteomes" id="UP000243657">
    <property type="component" value="Unassembled WGS sequence"/>
</dbReference>
<gene>
    <name evidence="6" type="ORF">ALMA_0436</name>
</gene>
<accession>A0A261F6B1</accession>
<dbReference type="InterPro" id="IPR003810">
    <property type="entry name" value="Mntp/YtaF"/>
</dbReference>
<keyword evidence="7" id="KW-1185">Reference proteome</keyword>
<evidence type="ECO:0000256" key="2">
    <source>
        <dbReference type="ARBA" id="ARBA00022692"/>
    </source>
</evidence>
<evidence type="ECO:0000313" key="6">
    <source>
        <dbReference type="EMBL" id="OZG54628.1"/>
    </source>
</evidence>
<feature type="transmembrane region" description="Helical" evidence="5">
    <location>
        <begin position="143"/>
        <end position="162"/>
    </location>
</feature>
<feature type="transmembrane region" description="Helical" evidence="5">
    <location>
        <begin position="117"/>
        <end position="137"/>
    </location>
</feature>
<keyword evidence="1" id="KW-1003">Cell membrane</keyword>
<keyword evidence="3 5" id="KW-1133">Transmembrane helix</keyword>
<evidence type="ECO:0000256" key="1">
    <source>
        <dbReference type="ARBA" id="ARBA00022475"/>
    </source>
</evidence>
<dbReference type="PANTHER" id="PTHR35529:SF1">
    <property type="entry name" value="MANGANESE EFFLUX PUMP MNTP-RELATED"/>
    <property type="match status" value="1"/>
</dbReference>
<evidence type="ECO:0000256" key="4">
    <source>
        <dbReference type="ARBA" id="ARBA00023136"/>
    </source>
</evidence>
<proteinExistence type="predicted"/>
<sequence length="193" mass="19785">MQMTSFWAVLAAVVVLAVSLVIDGLSVSMSIGARMHGALRVADYAKSAAWFTGMHVAMLSAGFLLGDTLSAFVEGVGPWISFTLLALVGGAMVRSALKKSSEDEQLNSMPPLTWKSLAALSFACSIDAIAVGSSLGLSGSLPFGLTVSVVAVATVLAIVLGLRMGSAAGEKWEKPAEIAGGVVLLFIGIKSLL</sequence>
<organism evidence="6 7">
    <name type="scientific">Alloscardovia macacae</name>
    <dbReference type="NCBI Taxonomy" id="1160091"/>
    <lineage>
        <taxon>Bacteria</taxon>
        <taxon>Bacillati</taxon>
        <taxon>Actinomycetota</taxon>
        <taxon>Actinomycetes</taxon>
        <taxon>Bifidobacteriales</taxon>
        <taxon>Bifidobacteriaceae</taxon>
        <taxon>Alloscardovia</taxon>
    </lineage>
</organism>